<dbReference type="SUPFAM" id="SSF53187">
    <property type="entry name" value="Zn-dependent exopeptidases"/>
    <property type="match status" value="1"/>
</dbReference>
<organism evidence="11 12">
    <name type="scientific">Australozyma saopauloensis</name>
    <dbReference type="NCBI Taxonomy" id="291208"/>
    <lineage>
        <taxon>Eukaryota</taxon>
        <taxon>Fungi</taxon>
        <taxon>Dikarya</taxon>
        <taxon>Ascomycota</taxon>
        <taxon>Saccharomycotina</taxon>
        <taxon>Pichiomycetes</taxon>
        <taxon>Metschnikowiaceae</taxon>
        <taxon>Australozyma</taxon>
    </lineage>
</organism>
<keyword evidence="12" id="KW-1185">Reference proteome</keyword>
<dbReference type="Proteomes" id="UP001338582">
    <property type="component" value="Chromosome 4"/>
</dbReference>
<gene>
    <name evidence="11" type="ORF">PUMCH_003161</name>
</gene>
<keyword evidence="4 9" id="KW-0479">Metal-binding</keyword>
<evidence type="ECO:0000313" key="12">
    <source>
        <dbReference type="Proteomes" id="UP001338582"/>
    </source>
</evidence>
<evidence type="ECO:0000256" key="6">
    <source>
        <dbReference type="ARBA" id="ARBA00022801"/>
    </source>
</evidence>
<dbReference type="GO" id="GO:0004177">
    <property type="term" value="F:aminopeptidase activity"/>
    <property type="evidence" value="ECO:0007669"/>
    <property type="project" value="UniProtKB-KW"/>
</dbReference>
<dbReference type="GO" id="GO:0046872">
    <property type="term" value="F:metal ion binding"/>
    <property type="evidence" value="ECO:0007669"/>
    <property type="project" value="UniProtKB-KW"/>
</dbReference>
<keyword evidence="2" id="KW-0031">Aminopeptidase</keyword>
<evidence type="ECO:0000256" key="7">
    <source>
        <dbReference type="ARBA" id="ARBA00022833"/>
    </source>
</evidence>
<sequence>MKASILLACAIGVAEALSLGSISDLFESTNGPKRLIKLGPDQFELVTEADKLNYRREGKKFIDVTNQVSIDEAMKENMVATAGKQNFFNYFSKQIDALQAPIPQYSYPSKTHYDKLVADLNKKIDLDLVRSNLANFTSFYTRYYKSETGLESANWLFDKVSGIVSGIEAASVKKIHHDGWDQYSIVVSIPGKTEDKVVVGAHQDSINLLFPNILSAPGADDDGSGTVTTLEALRLVVSAIEKGDFTPHNTLEFHYYSAEEGGLLGSIDVFTRYFDKKEVVLGMLQQDMTGFSQGMTDAGVEHHFGLISDYTTPGLNEFLKLIVGAYCSIPVHETECGYACSDHASALEKGYPASFFIESEFKYTSKFIHLVMDTMDRLDFQLIEEHVKLTVGYAIELAGAKKLY</sequence>
<dbReference type="Pfam" id="PF04389">
    <property type="entry name" value="Peptidase_M28"/>
    <property type="match status" value="1"/>
</dbReference>
<evidence type="ECO:0000256" key="8">
    <source>
        <dbReference type="ARBA" id="ARBA00043962"/>
    </source>
</evidence>
<keyword evidence="5 9" id="KW-0732">Signal</keyword>
<dbReference type="GO" id="GO:0006508">
    <property type="term" value="P:proteolysis"/>
    <property type="evidence" value="ECO:0007669"/>
    <property type="project" value="UniProtKB-KW"/>
</dbReference>
<feature type="domain" description="Peptidase M28" evidence="10">
    <location>
        <begin position="185"/>
        <end position="389"/>
    </location>
</feature>
<proteinExistence type="inferred from homology"/>
<name>A0AAX4HB89_9ASCO</name>
<evidence type="ECO:0000256" key="3">
    <source>
        <dbReference type="ARBA" id="ARBA00022670"/>
    </source>
</evidence>
<dbReference type="PANTHER" id="PTHR12147">
    <property type="entry name" value="METALLOPEPTIDASE M28 FAMILY MEMBER"/>
    <property type="match status" value="1"/>
</dbReference>
<evidence type="ECO:0000256" key="2">
    <source>
        <dbReference type="ARBA" id="ARBA00022438"/>
    </source>
</evidence>
<evidence type="ECO:0000256" key="5">
    <source>
        <dbReference type="ARBA" id="ARBA00022729"/>
    </source>
</evidence>
<dbReference type="EMBL" id="CP138897">
    <property type="protein sequence ID" value="WPK25829.1"/>
    <property type="molecule type" value="Genomic_DNA"/>
</dbReference>
<dbReference type="EC" id="3.4.-.-" evidence="9"/>
<dbReference type="KEGG" id="asau:88174225"/>
<comment type="cofactor">
    <cofactor evidence="1">
        <name>Zn(2+)</name>
        <dbReference type="ChEBI" id="CHEBI:29105"/>
    </cofactor>
</comment>
<accession>A0AAX4HB89</accession>
<dbReference type="GeneID" id="88174225"/>
<feature type="chain" id="PRO_5043107801" description="Peptide hydrolase" evidence="9">
    <location>
        <begin position="17"/>
        <end position="404"/>
    </location>
</feature>
<dbReference type="RefSeq" id="XP_062878211.1">
    <property type="nucleotide sequence ID" value="XM_063022141.1"/>
</dbReference>
<protein>
    <recommendedName>
        <fullName evidence="9">Peptide hydrolase</fullName>
        <ecNumber evidence="9">3.4.-.-</ecNumber>
    </recommendedName>
</protein>
<dbReference type="Gene3D" id="3.40.630.10">
    <property type="entry name" value="Zn peptidases"/>
    <property type="match status" value="1"/>
</dbReference>
<comment type="similarity">
    <text evidence="8">Belongs to the peptidase M28 family. M28E subfamily.</text>
</comment>
<dbReference type="FunFam" id="3.40.630.10:FF:000042">
    <property type="entry name" value="Peptide hydrolase"/>
    <property type="match status" value="1"/>
</dbReference>
<feature type="signal peptide" evidence="9">
    <location>
        <begin position="1"/>
        <end position="16"/>
    </location>
</feature>
<evidence type="ECO:0000256" key="4">
    <source>
        <dbReference type="ARBA" id="ARBA00022723"/>
    </source>
</evidence>
<evidence type="ECO:0000313" key="11">
    <source>
        <dbReference type="EMBL" id="WPK25829.1"/>
    </source>
</evidence>
<evidence type="ECO:0000256" key="1">
    <source>
        <dbReference type="ARBA" id="ARBA00001947"/>
    </source>
</evidence>
<keyword evidence="3 9" id="KW-0645">Protease</keyword>
<reference evidence="11 12" key="1">
    <citation type="submission" date="2023-10" db="EMBL/GenBank/DDBJ databases">
        <title>Draft Genome Sequence of Candida saopaulonensis from a very Premature Infant with Sepsis.</title>
        <authorList>
            <person name="Ning Y."/>
            <person name="Dai R."/>
            <person name="Xiao M."/>
            <person name="Xu Y."/>
            <person name="Yan Q."/>
            <person name="Zhang L."/>
        </authorList>
    </citation>
    <scope>NUCLEOTIDE SEQUENCE [LARGE SCALE GENOMIC DNA]</scope>
    <source>
        <strain evidence="11 12">19XY460</strain>
    </source>
</reference>
<dbReference type="InterPro" id="IPR007484">
    <property type="entry name" value="Peptidase_M28"/>
</dbReference>
<evidence type="ECO:0000256" key="9">
    <source>
        <dbReference type="RuleBase" id="RU361240"/>
    </source>
</evidence>
<evidence type="ECO:0000259" key="10">
    <source>
        <dbReference type="Pfam" id="PF04389"/>
    </source>
</evidence>
<dbReference type="AlphaFoldDB" id="A0AAX4HB89"/>
<keyword evidence="7 9" id="KW-0862">Zinc</keyword>
<dbReference type="InterPro" id="IPR045175">
    <property type="entry name" value="M28_fam"/>
</dbReference>
<dbReference type="GO" id="GO:0008235">
    <property type="term" value="F:metalloexopeptidase activity"/>
    <property type="evidence" value="ECO:0007669"/>
    <property type="project" value="InterPro"/>
</dbReference>
<keyword evidence="6 9" id="KW-0378">Hydrolase</keyword>
<dbReference type="PANTHER" id="PTHR12147:SF56">
    <property type="entry name" value="AMINOPEPTIDASE YDR415C-RELATED"/>
    <property type="match status" value="1"/>
</dbReference>